<protein>
    <submittedName>
        <fullName evidence="2">Uncharacterized protein</fullName>
    </submittedName>
</protein>
<sequence length="577" mass="65153">MMAYHALLDHVFRSLAWWIVRVTDVRSFSNHYIAVLARWSVKLKTIALDPTRWAENSLARAEDVLRQINTMQKSEDVIVIEFPGDEKKPVVFPNDTDWDIGYYQGKSLFRDQLHTLVSAVLSSLDVRFLLLGDQLRTLLCRSGLDQELRQFTINGSGAIQTSTNIKDMLRSYTALKLLLAISRKIGQVEDIPASHSDNSVKVVWNCQSDNSQPKPDTGTVETTRLDHVVSLLLPMAIAGQSARVTSLDTLLSVFVRAANEPPQPALQVSVENFPRLEVNLSMRWNHAARSRDAKREAGVLPPFKAPLMVSEDDTEVDIGNDSPEYLLRQGVAQVLQDYASRKAEILSWTVTQDTVSVSTKRYSSTALVIAIGAILGSIPLPFVVKDSLPGVDPFQLVMFSWLLVGAFLVVAKSRYVENWPWHDFLRMQVVCRSVSELAKAARVDRQAVLLHLLHHEYRHPLVFSGPYPGMFRRQKDSGGFNVDVPTQHATIVAAGFIVFEGFESQLDSDKLEKRTVIQDTREGRDGERLAFQVDEMSRTVAGKRRLKRIKGQNEEEEQRIIRRFEVLGLSTKDWNFT</sequence>
<dbReference type="AlphaFoldDB" id="A0A9P8YAS1"/>
<evidence type="ECO:0000313" key="2">
    <source>
        <dbReference type="EMBL" id="KAH7032678.1"/>
    </source>
</evidence>
<dbReference type="GeneID" id="70183012"/>
<keyword evidence="1" id="KW-0812">Transmembrane</keyword>
<feature type="transmembrane region" description="Helical" evidence="1">
    <location>
        <begin position="394"/>
        <end position="411"/>
    </location>
</feature>
<feature type="transmembrane region" description="Helical" evidence="1">
    <location>
        <begin position="362"/>
        <end position="382"/>
    </location>
</feature>
<dbReference type="OrthoDB" id="5419219at2759"/>
<dbReference type="Proteomes" id="UP000756346">
    <property type="component" value="Unassembled WGS sequence"/>
</dbReference>
<proteinExistence type="predicted"/>
<keyword evidence="3" id="KW-1185">Reference proteome</keyword>
<accession>A0A9P8YAS1</accession>
<evidence type="ECO:0000256" key="1">
    <source>
        <dbReference type="SAM" id="Phobius"/>
    </source>
</evidence>
<keyword evidence="1" id="KW-0472">Membrane</keyword>
<evidence type="ECO:0000313" key="3">
    <source>
        <dbReference type="Proteomes" id="UP000756346"/>
    </source>
</evidence>
<name>A0A9P8YAS1_9PEZI</name>
<reference evidence="2" key="1">
    <citation type="journal article" date="2021" name="Nat. Commun.">
        <title>Genetic determinants of endophytism in the Arabidopsis root mycobiome.</title>
        <authorList>
            <person name="Mesny F."/>
            <person name="Miyauchi S."/>
            <person name="Thiergart T."/>
            <person name="Pickel B."/>
            <person name="Atanasova L."/>
            <person name="Karlsson M."/>
            <person name="Huettel B."/>
            <person name="Barry K.W."/>
            <person name="Haridas S."/>
            <person name="Chen C."/>
            <person name="Bauer D."/>
            <person name="Andreopoulos W."/>
            <person name="Pangilinan J."/>
            <person name="LaButti K."/>
            <person name="Riley R."/>
            <person name="Lipzen A."/>
            <person name="Clum A."/>
            <person name="Drula E."/>
            <person name="Henrissat B."/>
            <person name="Kohler A."/>
            <person name="Grigoriev I.V."/>
            <person name="Martin F.M."/>
            <person name="Hacquard S."/>
        </authorList>
    </citation>
    <scope>NUCLEOTIDE SEQUENCE</scope>
    <source>
        <strain evidence="2">MPI-CAGE-CH-0230</strain>
    </source>
</reference>
<comment type="caution">
    <text evidence="2">The sequence shown here is derived from an EMBL/GenBank/DDBJ whole genome shotgun (WGS) entry which is preliminary data.</text>
</comment>
<gene>
    <name evidence="2" type="ORF">B0I36DRAFT_319839</name>
</gene>
<dbReference type="RefSeq" id="XP_046013510.1">
    <property type="nucleotide sequence ID" value="XM_046153466.1"/>
</dbReference>
<dbReference type="EMBL" id="JAGTJQ010000004">
    <property type="protein sequence ID" value="KAH7032678.1"/>
    <property type="molecule type" value="Genomic_DNA"/>
</dbReference>
<keyword evidence="1" id="KW-1133">Transmembrane helix</keyword>
<organism evidence="2 3">
    <name type="scientific">Microdochium trichocladiopsis</name>
    <dbReference type="NCBI Taxonomy" id="1682393"/>
    <lineage>
        <taxon>Eukaryota</taxon>
        <taxon>Fungi</taxon>
        <taxon>Dikarya</taxon>
        <taxon>Ascomycota</taxon>
        <taxon>Pezizomycotina</taxon>
        <taxon>Sordariomycetes</taxon>
        <taxon>Xylariomycetidae</taxon>
        <taxon>Xylariales</taxon>
        <taxon>Microdochiaceae</taxon>
        <taxon>Microdochium</taxon>
    </lineage>
</organism>